<proteinExistence type="predicted"/>
<feature type="domain" description="Protein kinase" evidence="4">
    <location>
        <begin position="18"/>
        <end position="195"/>
    </location>
</feature>
<dbReference type="AlphaFoldDB" id="A0A2Z6RVU0"/>
<name>A0A2Z6RVU0_9GLOM</name>
<dbReference type="PROSITE" id="PS00107">
    <property type="entry name" value="PROTEIN_KINASE_ATP"/>
    <property type="match status" value="1"/>
</dbReference>
<keyword evidence="1 3" id="KW-0547">Nucleotide-binding</keyword>
<dbReference type="InterPro" id="IPR051681">
    <property type="entry name" value="Ser/Thr_Kinases-Pseudokinases"/>
</dbReference>
<sequence length="241" mass="27677">MVQVVSIEWIPYTQFNYIKKIKKIGKGGFATVYSAIWIDGPLAKKYSINNDDHILHIYEISQNPNTKDYVMVLQYAEELGLCGEVSNIDKTKIYGVMPFCSSQVLRGKSYTKAANIYSFGMVMYFGATIRQPFANYAHDNILALKICNGIRPEINELEALKCYIDLMKRRWDPNPDNRPNAIEIQKNIEKELNCLIKSTNQNPQAHYTSRLLNPFTKDLSKCDDVNNISVEIIDFTNELKE</sequence>
<reference evidence="5 6" key="1">
    <citation type="submission" date="2017-11" db="EMBL/GenBank/DDBJ databases">
        <title>The genome of Rhizophagus clarus HR1 reveals common genetic basis of auxotrophy among arbuscular mycorrhizal fungi.</title>
        <authorList>
            <person name="Kobayashi Y."/>
        </authorList>
    </citation>
    <scope>NUCLEOTIDE SEQUENCE [LARGE SCALE GENOMIC DNA]</scope>
    <source>
        <strain evidence="5 6">HR1</strain>
    </source>
</reference>
<dbReference type="SUPFAM" id="SSF56112">
    <property type="entry name" value="Protein kinase-like (PK-like)"/>
    <property type="match status" value="1"/>
</dbReference>
<dbReference type="GO" id="GO:0004674">
    <property type="term" value="F:protein serine/threonine kinase activity"/>
    <property type="evidence" value="ECO:0007669"/>
    <property type="project" value="TreeGrafter"/>
</dbReference>
<dbReference type="InterPro" id="IPR011009">
    <property type="entry name" value="Kinase-like_dom_sf"/>
</dbReference>
<feature type="binding site" evidence="3">
    <location>
        <position position="45"/>
    </location>
    <ligand>
        <name>ATP</name>
        <dbReference type="ChEBI" id="CHEBI:30616"/>
    </ligand>
</feature>
<evidence type="ECO:0000313" key="5">
    <source>
        <dbReference type="EMBL" id="GBC04973.1"/>
    </source>
</evidence>
<dbReference type="EMBL" id="BEXD01003980">
    <property type="protein sequence ID" value="GBC04973.1"/>
    <property type="molecule type" value="Genomic_DNA"/>
</dbReference>
<dbReference type="InterPro" id="IPR017441">
    <property type="entry name" value="Protein_kinase_ATP_BS"/>
</dbReference>
<dbReference type="SMART" id="SM00220">
    <property type="entry name" value="S_TKc"/>
    <property type="match status" value="1"/>
</dbReference>
<dbReference type="GO" id="GO:0005524">
    <property type="term" value="F:ATP binding"/>
    <property type="evidence" value="ECO:0007669"/>
    <property type="project" value="UniProtKB-UniRule"/>
</dbReference>
<dbReference type="InterPro" id="IPR000719">
    <property type="entry name" value="Prot_kinase_dom"/>
</dbReference>
<keyword evidence="2 3" id="KW-0067">ATP-binding</keyword>
<evidence type="ECO:0000256" key="1">
    <source>
        <dbReference type="ARBA" id="ARBA00022741"/>
    </source>
</evidence>
<gene>
    <name evidence="5" type="ORF">RclHR1_05990002</name>
</gene>
<dbReference type="Pfam" id="PF07714">
    <property type="entry name" value="PK_Tyr_Ser-Thr"/>
    <property type="match status" value="1"/>
</dbReference>
<evidence type="ECO:0000256" key="3">
    <source>
        <dbReference type="PROSITE-ProRule" id="PRU10141"/>
    </source>
</evidence>
<evidence type="ECO:0000256" key="2">
    <source>
        <dbReference type="ARBA" id="ARBA00022840"/>
    </source>
</evidence>
<evidence type="ECO:0000259" key="4">
    <source>
        <dbReference type="SMART" id="SM00220"/>
    </source>
</evidence>
<dbReference type="PANTHER" id="PTHR44329">
    <property type="entry name" value="SERINE/THREONINE-PROTEIN KINASE TNNI3K-RELATED"/>
    <property type="match status" value="1"/>
</dbReference>
<organism evidence="5 6">
    <name type="scientific">Rhizophagus clarus</name>
    <dbReference type="NCBI Taxonomy" id="94130"/>
    <lineage>
        <taxon>Eukaryota</taxon>
        <taxon>Fungi</taxon>
        <taxon>Fungi incertae sedis</taxon>
        <taxon>Mucoromycota</taxon>
        <taxon>Glomeromycotina</taxon>
        <taxon>Glomeromycetes</taxon>
        <taxon>Glomerales</taxon>
        <taxon>Glomeraceae</taxon>
        <taxon>Rhizophagus</taxon>
    </lineage>
</organism>
<dbReference type="InterPro" id="IPR001245">
    <property type="entry name" value="Ser-Thr/Tyr_kinase_cat_dom"/>
</dbReference>
<comment type="caution">
    <text evidence="5">The sequence shown here is derived from an EMBL/GenBank/DDBJ whole genome shotgun (WGS) entry which is preliminary data.</text>
</comment>
<dbReference type="PANTHER" id="PTHR44329:SF298">
    <property type="entry name" value="MIXED LINEAGE KINASE DOMAIN-LIKE PROTEIN"/>
    <property type="match status" value="1"/>
</dbReference>
<keyword evidence="6" id="KW-1185">Reference proteome</keyword>
<dbReference type="Proteomes" id="UP000247702">
    <property type="component" value="Unassembled WGS sequence"/>
</dbReference>
<protein>
    <recommendedName>
        <fullName evidence="4">Protein kinase domain-containing protein</fullName>
    </recommendedName>
</protein>
<accession>A0A2Z6RVU0</accession>
<evidence type="ECO:0000313" key="6">
    <source>
        <dbReference type="Proteomes" id="UP000247702"/>
    </source>
</evidence>
<dbReference type="Gene3D" id="1.10.510.10">
    <property type="entry name" value="Transferase(Phosphotransferase) domain 1"/>
    <property type="match status" value="1"/>
</dbReference>